<organism evidence="3 4">
    <name type="scientific">Planotetraspora silvatica</name>
    <dbReference type="NCBI Taxonomy" id="234614"/>
    <lineage>
        <taxon>Bacteria</taxon>
        <taxon>Bacillati</taxon>
        <taxon>Actinomycetota</taxon>
        <taxon>Actinomycetes</taxon>
        <taxon>Streptosporangiales</taxon>
        <taxon>Streptosporangiaceae</taxon>
        <taxon>Planotetraspora</taxon>
    </lineage>
</organism>
<dbReference type="EMBL" id="BOOQ01000047">
    <property type="protein sequence ID" value="GII49984.1"/>
    <property type="molecule type" value="Genomic_DNA"/>
</dbReference>
<evidence type="ECO:0000256" key="1">
    <source>
        <dbReference type="SAM" id="Phobius"/>
    </source>
</evidence>
<protein>
    <recommendedName>
        <fullName evidence="2">AbiTii domain-containing protein</fullName>
    </recommendedName>
</protein>
<reference evidence="3" key="1">
    <citation type="submission" date="2021-01" db="EMBL/GenBank/DDBJ databases">
        <title>Whole genome shotgun sequence of Planotetraspora silvatica NBRC 100141.</title>
        <authorList>
            <person name="Komaki H."/>
            <person name="Tamura T."/>
        </authorList>
    </citation>
    <scope>NUCLEOTIDE SEQUENCE</scope>
    <source>
        <strain evidence="3">NBRC 100141</strain>
    </source>
</reference>
<keyword evidence="1" id="KW-0472">Membrane</keyword>
<keyword evidence="1" id="KW-1133">Transmembrane helix</keyword>
<feature type="domain" description="AbiTii" evidence="2">
    <location>
        <begin position="7"/>
        <end position="198"/>
    </location>
</feature>
<evidence type="ECO:0000313" key="3">
    <source>
        <dbReference type="EMBL" id="GII49984.1"/>
    </source>
</evidence>
<keyword evidence="4" id="KW-1185">Reference proteome</keyword>
<gene>
    <name evidence="3" type="ORF">Psi02_64080</name>
</gene>
<dbReference type="RefSeq" id="WP_203979491.1">
    <property type="nucleotide sequence ID" value="NZ_BAAAKY010000004.1"/>
</dbReference>
<dbReference type="Proteomes" id="UP000644610">
    <property type="component" value="Unassembled WGS sequence"/>
</dbReference>
<keyword evidence="1" id="KW-0812">Transmembrane</keyword>
<sequence length="280" mass="30638">MSKTTDSLLDKIEHAALDPTVALSDALRLCITLGGRLGSSALRDWATNELNGYRAGAEVPDYRTVPAALYLEITNKYGVNGHNQQISPEMLRRELPEDVWAGIREEVRFAEPIKELEEHGAGTDRLRISYSNSQAIAAHLTRRKQEQDPLAYRHTVVAGIFWSVTPATLRGVVDQIRTALVVLIAELREKHEHASALSARQADEALEKAVPGVHIHDSPGTIVNITQGDAGGITNTMNPAAEPKKGRFWPVVGWTLAFVATAIGTYAGLGQWLGWPAPWK</sequence>
<accession>A0A8J3XR32</accession>
<evidence type="ECO:0000313" key="4">
    <source>
        <dbReference type="Proteomes" id="UP000644610"/>
    </source>
</evidence>
<dbReference type="Pfam" id="PF18864">
    <property type="entry name" value="AbiTii"/>
    <property type="match status" value="1"/>
</dbReference>
<dbReference type="InterPro" id="IPR041304">
    <property type="entry name" value="AbiTii"/>
</dbReference>
<evidence type="ECO:0000259" key="2">
    <source>
        <dbReference type="Pfam" id="PF18864"/>
    </source>
</evidence>
<name>A0A8J3XR32_9ACTN</name>
<dbReference type="AlphaFoldDB" id="A0A8J3XR32"/>
<comment type="caution">
    <text evidence="3">The sequence shown here is derived from an EMBL/GenBank/DDBJ whole genome shotgun (WGS) entry which is preliminary data.</text>
</comment>
<proteinExistence type="predicted"/>
<feature type="transmembrane region" description="Helical" evidence="1">
    <location>
        <begin position="248"/>
        <end position="269"/>
    </location>
</feature>